<evidence type="ECO:0000313" key="2">
    <source>
        <dbReference type="EMBL" id="RCV30593.1"/>
    </source>
</evidence>
<reference evidence="2" key="2">
    <citation type="submission" date="2015-07" db="EMBL/GenBank/DDBJ databases">
        <authorList>
            <person name="Noorani M."/>
        </authorList>
    </citation>
    <scope>NUCLEOTIDE SEQUENCE</scope>
    <source>
        <strain evidence="2">Yugu1</strain>
    </source>
</reference>
<protein>
    <submittedName>
        <fullName evidence="2">Uncharacterized protein</fullName>
    </submittedName>
</protein>
<name>A0A368RKC9_SETIT</name>
<reference evidence="2" key="1">
    <citation type="journal article" date="2012" name="Nat. Biotechnol.">
        <title>Reference genome sequence of the model plant Setaria.</title>
        <authorList>
            <person name="Bennetzen J.L."/>
            <person name="Schmutz J."/>
            <person name="Wang H."/>
            <person name="Percifield R."/>
            <person name="Hawkins J."/>
            <person name="Pontaroli A.C."/>
            <person name="Estep M."/>
            <person name="Feng L."/>
            <person name="Vaughn J.N."/>
            <person name="Grimwood J."/>
            <person name="Jenkins J."/>
            <person name="Barry K."/>
            <person name="Lindquist E."/>
            <person name="Hellsten U."/>
            <person name="Deshpande S."/>
            <person name="Wang X."/>
            <person name="Wu X."/>
            <person name="Mitros T."/>
            <person name="Triplett J."/>
            <person name="Yang X."/>
            <person name="Ye C.Y."/>
            <person name="Mauro-Herrera M."/>
            <person name="Wang L."/>
            <person name="Li P."/>
            <person name="Sharma M."/>
            <person name="Sharma R."/>
            <person name="Ronald P.C."/>
            <person name="Panaud O."/>
            <person name="Kellogg E.A."/>
            <person name="Brutnell T.P."/>
            <person name="Doust A.N."/>
            <person name="Tuskan G.A."/>
            <person name="Rokhsar D."/>
            <person name="Devos K.M."/>
        </authorList>
    </citation>
    <scope>NUCLEOTIDE SEQUENCE [LARGE SCALE GENOMIC DNA]</scope>
    <source>
        <strain evidence="2">Yugu1</strain>
    </source>
</reference>
<dbReference type="AlphaFoldDB" id="A0A368RKC9"/>
<feature type="chain" id="PRO_5016703496" evidence="1">
    <location>
        <begin position="19"/>
        <end position="147"/>
    </location>
</feature>
<sequence length="147" mass="17050">MLKLMMMVVLSILKLVSLLLDIGIDINLGCKHKMRVTYWDISSRNYEEVTSDQNLLHAIDMYWEIRRLSLQVCVIKKDDFEFMHDTGREQSMPCELQGSTPTPANEISAPPPLEIASLGHQRDHWDTKEIHNMQKVQTAWTHGQNMQ</sequence>
<feature type="signal peptide" evidence="1">
    <location>
        <begin position="1"/>
        <end position="18"/>
    </location>
</feature>
<dbReference type="OrthoDB" id="685527at2759"/>
<proteinExistence type="predicted"/>
<dbReference type="EMBL" id="CM003533">
    <property type="protein sequence ID" value="RCV30593.1"/>
    <property type="molecule type" value="Genomic_DNA"/>
</dbReference>
<keyword evidence="1" id="KW-0732">Signal</keyword>
<gene>
    <name evidence="2" type="ORF">SETIT_6G108100v2</name>
</gene>
<accession>A0A368RKC9</accession>
<organism evidence="2">
    <name type="scientific">Setaria italica</name>
    <name type="common">Foxtail millet</name>
    <name type="synonym">Panicum italicum</name>
    <dbReference type="NCBI Taxonomy" id="4555"/>
    <lineage>
        <taxon>Eukaryota</taxon>
        <taxon>Viridiplantae</taxon>
        <taxon>Streptophyta</taxon>
        <taxon>Embryophyta</taxon>
        <taxon>Tracheophyta</taxon>
        <taxon>Spermatophyta</taxon>
        <taxon>Magnoliopsida</taxon>
        <taxon>Liliopsida</taxon>
        <taxon>Poales</taxon>
        <taxon>Poaceae</taxon>
        <taxon>PACMAD clade</taxon>
        <taxon>Panicoideae</taxon>
        <taxon>Panicodae</taxon>
        <taxon>Paniceae</taxon>
        <taxon>Cenchrinae</taxon>
        <taxon>Setaria</taxon>
    </lineage>
</organism>
<evidence type="ECO:0000256" key="1">
    <source>
        <dbReference type="SAM" id="SignalP"/>
    </source>
</evidence>